<dbReference type="OrthoDB" id="9808281at2"/>
<dbReference type="PANTHER" id="PTHR12215">
    <property type="entry name" value="PHOSPHOPANTETHEINE TRANSFERASE"/>
    <property type="match status" value="1"/>
</dbReference>
<evidence type="ECO:0000256" key="3">
    <source>
        <dbReference type="ARBA" id="ARBA00022679"/>
    </source>
</evidence>
<dbReference type="InterPro" id="IPR004568">
    <property type="entry name" value="Ppantetheine-prot_Trfase_dom"/>
</dbReference>
<evidence type="ECO:0000256" key="2">
    <source>
        <dbReference type="ARBA" id="ARBA00010990"/>
    </source>
</evidence>
<evidence type="ECO:0000259" key="6">
    <source>
        <dbReference type="Pfam" id="PF01648"/>
    </source>
</evidence>
<keyword evidence="9" id="KW-1185">Reference proteome</keyword>
<evidence type="ECO:0000313" key="8">
    <source>
        <dbReference type="EMBL" id="TCL57582.1"/>
    </source>
</evidence>
<gene>
    <name evidence="8" type="ORF">EDD76_108117</name>
</gene>
<keyword evidence="4" id="KW-0479">Metal-binding</keyword>
<dbReference type="GO" id="GO:0005829">
    <property type="term" value="C:cytosol"/>
    <property type="evidence" value="ECO:0007669"/>
    <property type="project" value="TreeGrafter"/>
</dbReference>
<dbReference type="NCBIfam" id="TIGR00556">
    <property type="entry name" value="pantethn_trn"/>
    <property type="match status" value="1"/>
</dbReference>
<proteinExistence type="inferred from homology"/>
<dbReference type="Pfam" id="PF01648">
    <property type="entry name" value="ACPS"/>
    <property type="match status" value="1"/>
</dbReference>
<dbReference type="InterPro" id="IPR055066">
    <property type="entry name" value="AASDHPPT_N"/>
</dbReference>
<dbReference type="EMBL" id="SLUO01000008">
    <property type="protein sequence ID" value="TCL57582.1"/>
    <property type="molecule type" value="Genomic_DNA"/>
</dbReference>
<dbReference type="InterPro" id="IPR008278">
    <property type="entry name" value="4-PPantetheinyl_Trfase_dom"/>
</dbReference>
<evidence type="ECO:0000259" key="7">
    <source>
        <dbReference type="Pfam" id="PF22624"/>
    </source>
</evidence>
<dbReference type="AlphaFoldDB" id="A0A4V2QBT0"/>
<reference evidence="8 9" key="1">
    <citation type="submission" date="2019-03" db="EMBL/GenBank/DDBJ databases">
        <title>Genomic Encyclopedia of Type Strains, Phase IV (KMG-IV): sequencing the most valuable type-strain genomes for metagenomic binning, comparative biology and taxonomic classification.</title>
        <authorList>
            <person name="Goeker M."/>
        </authorList>
    </citation>
    <scope>NUCLEOTIDE SEQUENCE [LARGE SCALE GENOMIC DNA]</scope>
    <source>
        <strain evidence="8 9">DSM 100556</strain>
    </source>
</reference>
<evidence type="ECO:0000256" key="5">
    <source>
        <dbReference type="ARBA" id="ARBA00022842"/>
    </source>
</evidence>
<comment type="cofactor">
    <cofactor evidence="1">
        <name>Mg(2+)</name>
        <dbReference type="ChEBI" id="CHEBI:18420"/>
    </cofactor>
</comment>
<comment type="caution">
    <text evidence="8">The sequence shown here is derived from an EMBL/GenBank/DDBJ whole genome shotgun (WGS) entry which is preliminary data.</text>
</comment>
<dbReference type="InterPro" id="IPR050559">
    <property type="entry name" value="P-Pant_transferase_sf"/>
</dbReference>
<evidence type="ECO:0000256" key="4">
    <source>
        <dbReference type="ARBA" id="ARBA00022723"/>
    </source>
</evidence>
<protein>
    <submittedName>
        <fullName evidence="8">4'-phosphopantetheinyl transferase</fullName>
    </submittedName>
</protein>
<dbReference type="InterPro" id="IPR037143">
    <property type="entry name" value="4-PPantetheinyl_Trfase_dom_sf"/>
</dbReference>
<comment type="similarity">
    <text evidence="2">Belongs to the P-Pant transferase superfamily. Gsp/Sfp/HetI/AcpT family.</text>
</comment>
<dbReference type="GO" id="GO:0000287">
    <property type="term" value="F:magnesium ion binding"/>
    <property type="evidence" value="ECO:0007669"/>
    <property type="project" value="InterPro"/>
</dbReference>
<feature type="domain" description="4'-phosphopantetheinyl transferase N-terminal" evidence="7">
    <location>
        <begin position="17"/>
        <end position="98"/>
    </location>
</feature>
<keyword evidence="3 8" id="KW-0808">Transferase</keyword>
<sequence length="226" mass="26633">MKIYSVNSRIRLSDTLYEELLKLVDLDYQERILRYRFWEDRQRSLFGCLLSRYAIIKNFGLRNDEIKITENEYGKPFVSECGKIYFNVSHSGDWVVCVINNSVVGIDVQEIESIELSIAERFFTKEENDYLLSLKVNDRLQGFYDIWSLKEAYIKALGIGFSMPLNKFSVVKSEDGFKVKETSDTEFYFKQYPIDKEYKLSVCSKKNNFCHTIESLTINDIRVVFQ</sequence>
<organism evidence="8 9">
    <name type="scientific">Kineothrix alysoides</name>
    <dbReference type="NCBI Taxonomy" id="1469948"/>
    <lineage>
        <taxon>Bacteria</taxon>
        <taxon>Bacillati</taxon>
        <taxon>Bacillota</taxon>
        <taxon>Clostridia</taxon>
        <taxon>Lachnospirales</taxon>
        <taxon>Lachnospiraceae</taxon>
        <taxon>Kineothrix</taxon>
    </lineage>
</organism>
<keyword evidence="5" id="KW-0460">Magnesium</keyword>
<dbReference type="GO" id="GO:0006633">
    <property type="term" value="P:fatty acid biosynthetic process"/>
    <property type="evidence" value="ECO:0007669"/>
    <property type="project" value="InterPro"/>
</dbReference>
<accession>A0A4V2QBT0</accession>
<evidence type="ECO:0000313" key="9">
    <source>
        <dbReference type="Proteomes" id="UP000295718"/>
    </source>
</evidence>
<name>A0A4V2QBT0_9FIRM</name>
<dbReference type="Gene3D" id="3.90.470.20">
    <property type="entry name" value="4'-phosphopantetheinyl transferase domain"/>
    <property type="match status" value="2"/>
</dbReference>
<dbReference type="STRING" id="1469948.GCA_000732725_02085"/>
<dbReference type="GO" id="GO:0019878">
    <property type="term" value="P:lysine biosynthetic process via aminoadipic acid"/>
    <property type="evidence" value="ECO:0007669"/>
    <property type="project" value="TreeGrafter"/>
</dbReference>
<dbReference type="PANTHER" id="PTHR12215:SF10">
    <property type="entry name" value="L-AMINOADIPATE-SEMIALDEHYDE DEHYDROGENASE-PHOSPHOPANTETHEINYL TRANSFERASE"/>
    <property type="match status" value="1"/>
</dbReference>
<dbReference type="SUPFAM" id="SSF56214">
    <property type="entry name" value="4'-phosphopantetheinyl transferase"/>
    <property type="match status" value="2"/>
</dbReference>
<feature type="domain" description="4'-phosphopantetheinyl transferase" evidence="6">
    <location>
        <begin position="104"/>
        <end position="203"/>
    </location>
</feature>
<dbReference type="GO" id="GO:0008897">
    <property type="term" value="F:holo-[acyl-carrier-protein] synthase activity"/>
    <property type="evidence" value="ECO:0007669"/>
    <property type="project" value="InterPro"/>
</dbReference>
<dbReference type="Pfam" id="PF22624">
    <property type="entry name" value="AASDHPPT_N"/>
    <property type="match status" value="1"/>
</dbReference>
<evidence type="ECO:0000256" key="1">
    <source>
        <dbReference type="ARBA" id="ARBA00001946"/>
    </source>
</evidence>
<dbReference type="Proteomes" id="UP000295718">
    <property type="component" value="Unassembled WGS sequence"/>
</dbReference>